<dbReference type="Gene3D" id="2.130.10.130">
    <property type="entry name" value="Integrin alpha, N-terminal"/>
    <property type="match status" value="3"/>
</dbReference>
<evidence type="ECO:0000256" key="1">
    <source>
        <dbReference type="ARBA" id="ARBA00022729"/>
    </source>
</evidence>
<dbReference type="PROSITE" id="PS51470">
    <property type="entry name" value="FG_GAP"/>
    <property type="match status" value="2"/>
</dbReference>
<dbReference type="SUPFAM" id="SSF75011">
    <property type="entry name" value="3-carboxy-cis,cis-mucoante lactonizing enzyme"/>
    <property type="match status" value="1"/>
</dbReference>
<evidence type="ECO:0000313" key="5">
    <source>
        <dbReference type="EMBL" id="PIZ95821.1"/>
    </source>
</evidence>
<evidence type="ECO:0000256" key="4">
    <source>
        <dbReference type="SAM" id="SignalP"/>
    </source>
</evidence>
<keyword evidence="1 4" id="KW-0732">Signal</keyword>
<dbReference type="InterPro" id="IPR013519">
    <property type="entry name" value="Int_alpha_beta-p"/>
</dbReference>
<dbReference type="EMBL" id="PFPL01000044">
    <property type="protein sequence ID" value="PIZ95821.1"/>
    <property type="molecule type" value="Genomic_DNA"/>
</dbReference>
<dbReference type="Pfam" id="PF14312">
    <property type="entry name" value="FG-GAP_2"/>
    <property type="match status" value="9"/>
</dbReference>
<dbReference type="SUPFAM" id="SSF69318">
    <property type="entry name" value="Integrin alpha N-terminal domain"/>
    <property type="match status" value="1"/>
</dbReference>
<dbReference type="InterPro" id="IPR028994">
    <property type="entry name" value="Integrin_alpha_N"/>
</dbReference>
<proteinExistence type="predicted"/>
<evidence type="ECO:0000256" key="3">
    <source>
        <dbReference type="ARBA" id="ARBA00023180"/>
    </source>
</evidence>
<evidence type="ECO:0000313" key="6">
    <source>
        <dbReference type="Proteomes" id="UP000231453"/>
    </source>
</evidence>
<keyword evidence="2" id="KW-0677">Repeat</keyword>
<dbReference type="Proteomes" id="UP000231453">
    <property type="component" value="Unassembled WGS sequence"/>
</dbReference>
<dbReference type="AlphaFoldDB" id="A0A2M7VAD7"/>
<dbReference type="SMART" id="SM00191">
    <property type="entry name" value="Int_alpha"/>
    <property type="match status" value="6"/>
</dbReference>
<feature type="chain" id="PRO_5014999525" evidence="4">
    <location>
        <begin position="36"/>
        <end position="825"/>
    </location>
</feature>
<dbReference type="InterPro" id="IPR013517">
    <property type="entry name" value="FG-GAP"/>
</dbReference>
<organism evidence="5 6">
    <name type="scientific">Candidatus Magasanikbacteria bacterium CG_4_10_14_0_2_um_filter_33_14</name>
    <dbReference type="NCBI Taxonomy" id="1974636"/>
    <lineage>
        <taxon>Bacteria</taxon>
        <taxon>Candidatus Magasanikiibacteriota</taxon>
    </lineage>
</organism>
<feature type="signal peptide" evidence="4">
    <location>
        <begin position="1"/>
        <end position="35"/>
    </location>
</feature>
<sequence length="825" mass="90448">MFGNSFFKKITWSRGILFLSFVMASVFLFAGQAHAFQQKVTPLDGLSGDKFGKKVAMYGDYAVVTSPYVDDYGSNSGAAYVYHWDGSIWTELQKLAPTELSDHDYFGLSVAMTDRYIAIGAPGDDTLDKNVGAVYVYVFDNRHESWTRYTKIVPQDFVNDSRYEAQDPFVISELESFGTSVSILDNDLFVGAPTEDSASINAGVVYRYFFDGTSWQYIQKIVAYDASFGNKFGNSLASNGKYTVVGSKYSDDYGSNSGAAYILSGNVKSWHQIYKIVPEDCSAGDLFGYDVSIYGDFVAVGSLLDDDKGIDSGSAYVFQKNDNEEWLEFQKITPKDGLSEDSFGSSIGIFGNRLVVGAKGVDDQGIASGAMYKYYFTGYNWSQEEKVTAYDGQASDIFGSDVTVYESTFLIGANGDDDMGSNAGAAYFIYAQVFSDEFELKEASMKDPLNFYGRAVDISGDFAAVGEYNYVTNAQGQVFIYNWDGQDWKLHQILRDLDGSNSDGFGYSVDFGGDYLIIGAPDDSSLGNNDNGVAYIYKLKDNIWMLDQKLYIDQSQGATKYFGGSVSIDGQHAVVGCYLCSNSGVGYENSGSAYVFEKTDNGWSLMQKLEPVDSEINKQLNFGQDVSVSGGNIVVSAPLDFDGEGSVYTYYLENYTWIKNSYLVNSFNTYLGADEFGCSIALQDNKLFVNAHGNNNTTIIYYYKFDNKHWNLLQDISENGSNNVSNMGSISGSQLDFDGDKLVSGTPAGVSSGNLSSVGRAYVYKLLNDQLVPFAELLNSNPKQNQMFGFATGISGDRVISGVGQRYNGGGSYGTAYIFGLSFQN</sequence>
<dbReference type="PANTHER" id="PTHR36220">
    <property type="entry name" value="UNNAMED PRODUCT"/>
    <property type="match status" value="1"/>
</dbReference>
<evidence type="ECO:0000256" key="2">
    <source>
        <dbReference type="ARBA" id="ARBA00022737"/>
    </source>
</evidence>
<keyword evidence="3" id="KW-0325">Glycoprotein</keyword>
<protein>
    <submittedName>
        <fullName evidence="5">Uncharacterized protein</fullName>
    </submittedName>
</protein>
<accession>A0A2M7VAD7</accession>
<dbReference type="PANTHER" id="PTHR36220:SF1">
    <property type="entry name" value="GAMMA TUBULIN COMPLEX COMPONENT C-TERMINAL DOMAIN-CONTAINING PROTEIN"/>
    <property type="match status" value="1"/>
</dbReference>
<name>A0A2M7VAD7_9BACT</name>
<gene>
    <name evidence="5" type="ORF">COX80_03290</name>
</gene>
<comment type="caution">
    <text evidence="5">The sequence shown here is derived from an EMBL/GenBank/DDBJ whole genome shotgun (WGS) entry which is preliminary data.</text>
</comment>
<reference evidence="6" key="1">
    <citation type="submission" date="2017-09" db="EMBL/GenBank/DDBJ databases">
        <title>Depth-based differentiation of microbial function through sediment-hosted aquifers and enrichment of novel symbionts in the deep terrestrial subsurface.</title>
        <authorList>
            <person name="Probst A.J."/>
            <person name="Ladd B."/>
            <person name="Jarett J.K."/>
            <person name="Geller-Mcgrath D.E."/>
            <person name="Sieber C.M.K."/>
            <person name="Emerson J.B."/>
            <person name="Anantharaman K."/>
            <person name="Thomas B.C."/>
            <person name="Malmstrom R."/>
            <person name="Stieglmeier M."/>
            <person name="Klingl A."/>
            <person name="Woyke T."/>
            <person name="Ryan C.M."/>
            <person name="Banfield J.F."/>
        </authorList>
    </citation>
    <scope>NUCLEOTIDE SEQUENCE [LARGE SCALE GENOMIC DNA]</scope>
</reference>